<dbReference type="GO" id="GO:0009243">
    <property type="term" value="P:O antigen biosynthetic process"/>
    <property type="evidence" value="ECO:0007669"/>
    <property type="project" value="InterPro"/>
</dbReference>
<comment type="caution">
    <text evidence="2">The sequence shown here is derived from an EMBL/GenBank/DDBJ whole genome shotgun (WGS) entry which is preliminary data.</text>
</comment>
<keyword evidence="3" id="KW-1185">Reference proteome</keyword>
<dbReference type="PANTHER" id="PTHR47183:SF1">
    <property type="entry name" value="GLUCOSE-1-PHOSPHATE CYTIDYLYLTRANSFERASE"/>
    <property type="match status" value="1"/>
</dbReference>
<sequence length="255" mass="28496">MKAVILAGGLGTRISEESALRPKPMIEIGGKPILWHILKMYSAHGIHDFVICCGYRGYMIKEYFANYSLHMSDLTIDMQGDQVKVHQKKAEPWRITLVDTGELTKTGGRLKRIADHIDGPFCMTYGDGVGSVDISASLQFHQQHGKLATMTAVRPPARFGALQLDGTTVTSFLEKPVGDGSWINGGFFVLQPQVLDLIGPDDVMWEDGPLQTLAEQDQLQAFFHAGFWQPMDTLRDKNHLEELWASQQAPWKVWA</sequence>
<protein>
    <submittedName>
        <fullName evidence="2">Glucose-1-phosphate cytidylyltransferase</fullName>
        <ecNumber evidence="2">2.7.7.33</ecNumber>
    </submittedName>
</protein>
<name>A0A0N0XIH7_9NEIS</name>
<reference evidence="2 3" key="1">
    <citation type="submission" date="2015-07" db="EMBL/GenBank/DDBJ databases">
        <title>Draft genome sequence of the Amantichitinum ursilacus IGB-41, a new chitin-degrading bacterium.</title>
        <authorList>
            <person name="Kirstahler P."/>
            <person name="Guenther M."/>
            <person name="Grumaz C."/>
            <person name="Rupp S."/>
            <person name="Zibek S."/>
            <person name="Sohn K."/>
        </authorList>
    </citation>
    <scope>NUCLEOTIDE SEQUENCE [LARGE SCALE GENOMIC DNA]</scope>
    <source>
        <strain evidence="2 3">IGB-41</strain>
    </source>
</reference>
<dbReference type="RefSeq" id="WP_053938507.1">
    <property type="nucleotide sequence ID" value="NZ_LAQT01000010.1"/>
</dbReference>
<keyword evidence="2" id="KW-0548">Nucleotidyltransferase</keyword>
<keyword evidence="2" id="KW-0808">Transferase</keyword>
<dbReference type="InterPro" id="IPR046981">
    <property type="entry name" value="G1P_cyt_trans"/>
</dbReference>
<dbReference type="InterPro" id="IPR005835">
    <property type="entry name" value="NTP_transferase_dom"/>
</dbReference>
<accession>A0A0N0XIH7</accession>
<organism evidence="2 3">
    <name type="scientific">Amantichitinum ursilacus</name>
    <dbReference type="NCBI Taxonomy" id="857265"/>
    <lineage>
        <taxon>Bacteria</taxon>
        <taxon>Pseudomonadati</taxon>
        <taxon>Pseudomonadota</taxon>
        <taxon>Betaproteobacteria</taxon>
        <taxon>Neisseriales</taxon>
        <taxon>Chitinibacteraceae</taxon>
        <taxon>Amantichitinum</taxon>
    </lineage>
</organism>
<dbReference type="PANTHER" id="PTHR47183">
    <property type="entry name" value="GLUCOSE-1-PHOSPHATE CYTIDYLYLTRANSFERASE-RELATED"/>
    <property type="match status" value="1"/>
</dbReference>
<dbReference type="SUPFAM" id="SSF53448">
    <property type="entry name" value="Nucleotide-diphospho-sugar transferases"/>
    <property type="match status" value="1"/>
</dbReference>
<dbReference type="NCBIfam" id="TIGR02623">
    <property type="entry name" value="G1P_cyt_trans"/>
    <property type="match status" value="1"/>
</dbReference>
<evidence type="ECO:0000259" key="1">
    <source>
        <dbReference type="Pfam" id="PF00483"/>
    </source>
</evidence>
<dbReference type="EC" id="2.7.7.33" evidence="2"/>
<feature type="domain" description="Nucleotidyl transferase" evidence="1">
    <location>
        <begin position="2"/>
        <end position="198"/>
    </location>
</feature>
<dbReference type="EMBL" id="LAQT01000010">
    <property type="protein sequence ID" value="KPC52264.1"/>
    <property type="molecule type" value="Genomic_DNA"/>
</dbReference>
<dbReference type="InterPro" id="IPR013446">
    <property type="entry name" value="G1P_cyt_trans-like"/>
</dbReference>
<evidence type="ECO:0000313" key="2">
    <source>
        <dbReference type="EMBL" id="KPC52264.1"/>
    </source>
</evidence>
<dbReference type="STRING" id="857265.WG78_14430"/>
<proteinExistence type="predicted"/>
<dbReference type="AlphaFoldDB" id="A0A0N0XIH7"/>
<dbReference type="Pfam" id="PF00483">
    <property type="entry name" value="NTP_transferase"/>
    <property type="match status" value="1"/>
</dbReference>
<dbReference type="PATRIC" id="fig|857265.3.peg.2970"/>
<dbReference type="OrthoDB" id="9788272at2"/>
<dbReference type="CDD" id="cd02524">
    <property type="entry name" value="G1P_cytidylyltransferase"/>
    <property type="match status" value="1"/>
</dbReference>
<dbReference type="Gene3D" id="3.90.550.10">
    <property type="entry name" value="Spore Coat Polysaccharide Biosynthesis Protein SpsA, Chain A"/>
    <property type="match status" value="1"/>
</dbReference>
<dbReference type="Proteomes" id="UP000037939">
    <property type="component" value="Unassembled WGS sequence"/>
</dbReference>
<dbReference type="GO" id="GO:0047343">
    <property type="term" value="F:glucose-1-phosphate cytidylyltransferase activity"/>
    <property type="evidence" value="ECO:0007669"/>
    <property type="project" value="UniProtKB-EC"/>
</dbReference>
<evidence type="ECO:0000313" key="3">
    <source>
        <dbReference type="Proteomes" id="UP000037939"/>
    </source>
</evidence>
<dbReference type="InterPro" id="IPR029044">
    <property type="entry name" value="Nucleotide-diphossugar_trans"/>
</dbReference>
<gene>
    <name evidence="2" type="primary">rfbF_2</name>
    <name evidence="2" type="ORF">WG78_14430</name>
</gene>